<keyword evidence="1" id="KW-1133">Transmembrane helix</keyword>
<reference evidence="2 3" key="1">
    <citation type="journal article" date="2006" name="Int. J. Syst. Evol. Microbiol.">
        <title>Chryseobacterium hispanicum sp. nov., isolated from the drinking water distribution system of Sevilla, Spain.</title>
        <authorList>
            <person name="Gallego V."/>
            <person name="Garcia M.T."/>
            <person name="Ventosa A."/>
        </authorList>
    </citation>
    <scope>NUCLEOTIDE SEQUENCE [LARGE SCALE GENOMIC DNA]</scope>
    <source>
        <strain evidence="2 3">KCTC 22104</strain>
    </source>
</reference>
<proteinExistence type="predicted"/>
<dbReference type="NCBIfam" id="NF041635">
    <property type="entry name" value="STM3941_fam"/>
    <property type="match status" value="1"/>
</dbReference>
<sequence length="240" mass="27423">MKSKINKKDILIYIIFLLFTSMSIYSLVNGGGDSERKFIINLGTLIFFGGGGIVYFFLKNNFGSEKLIDDKTKIIYESKQKAFFSFLGSLVFVIMGIIMIIYNSYFDGRRMNPQIAFFIGIICVSFFGLILLVSIKRLINAKRILIEITESTLNIQIGFLKNEIAKIPKNEIVSIKEHIVPPNNFVLIFVKDPEKYIRKGFLKNTNYKITGTPININPITTNFSSNEILKFLNKNINIEN</sequence>
<protein>
    <submittedName>
        <fullName evidence="2">Uncharacterized protein</fullName>
    </submittedName>
</protein>
<feature type="transmembrane region" description="Helical" evidence="1">
    <location>
        <begin position="12"/>
        <end position="32"/>
    </location>
</feature>
<accession>A0A3D9D0A5</accession>
<dbReference type="OrthoDB" id="6028159at2"/>
<evidence type="ECO:0000256" key="1">
    <source>
        <dbReference type="SAM" id="Phobius"/>
    </source>
</evidence>
<name>A0A3D9D0A5_9FLAO</name>
<dbReference type="InterPro" id="IPR048136">
    <property type="entry name" value="STM3941-like"/>
</dbReference>
<dbReference type="RefSeq" id="WP_116033931.1">
    <property type="nucleotide sequence ID" value="NZ_JBHLVV010000052.1"/>
</dbReference>
<dbReference type="EMBL" id="QNUG01000010">
    <property type="protein sequence ID" value="REC71415.1"/>
    <property type="molecule type" value="Genomic_DNA"/>
</dbReference>
<feature type="transmembrane region" description="Helical" evidence="1">
    <location>
        <begin position="114"/>
        <end position="135"/>
    </location>
</feature>
<keyword evidence="1" id="KW-0812">Transmembrane</keyword>
<keyword evidence="3" id="KW-1185">Reference proteome</keyword>
<feature type="transmembrane region" description="Helical" evidence="1">
    <location>
        <begin position="38"/>
        <end position="58"/>
    </location>
</feature>
<keyword evidence="1" id="KW-0472">Membrane</keyword>
<organism evidence="2 3">
    <name type="scientific">Epilithonimonas hispanica</name>
    <dbReference type="NCBI Taxonomy" id="358687"/>
    <lineage>
        <taxon>Bacteria</taxon>
        <taxon>Pseudomonadati</taxon>
        <taxon>Bacteroidota</taxon>
        <taxon>Flavobacteriia</taxon>
        <taxon>Flavobacteriales</taxon>
        <taxon>Weeksellaceae</taxon>
        <taxon>Chryseobacterium group</taxon>
        <taxon>Epilithonimonas</taxon>
    </lineage>
</organism>
<dbReference type="Proteomes" id="UP000256326">
    <property type="component" value="Unassembled WGS sequence"/>
</dbReference>
<gene>
    <name evidence="2" type="ORF">DRF58_06250</name>
</gene>
<evidence type="ECO:0000313" key="2">
    <source>
        <dbReference type="EMBL" id="REC71415.1"/>
    </source>
</evidence>
<feature type="transmembrane region" description="Helical" evidence="1">
    <location>
        <begin position="82"/>
        <end position="102"/>
    </location>
</feature>
<dbReference type="AlphaFoldDB" id="A0A3D9D0A5"/>
<comment type="caution">
    <text evidence="2">The sequence shown here is derived from an EMBL/GenBank/DDBJ whole genome shotgun (WGS) entry which is preliminary data.</text>
</comment>
<evidence type="ECO:0000313" key="3">
    <source>
        <dbReference type="Proteomes" id="UP000256326"/>
    </source>
</evidence>